<organism evidence="1 2">
    <name type="scientific">Rhododendron molle</name>
    <name type="common">Chinese azalea</name>
    <name type="synonym">Azalea mollis</name>
    <dbReference type="NCBI Taxonomy" id="49168"/>
    <lineage>
        <taxon>Eukaryota</taxon>
        <taxon>Viridiplantae</taxon>
        <taxon>Streptophyta</taxon>
        <taxon>Embryophyta</taxon>
        <taxon>Tracheophyta</taxon>
        <taxon>Spermatophyta</taxon>
        <taxon>Magnoliopsida</taxon>
        <taxon>eudicotyledons</taxon>
        <taxon>Gunneridae</taxon>
        <taxon>Pentapetalae</taxon>
        <taxon>asterids</taxon>
        <taxon>Ericales</taxon>
        <taxon>Ericaceae</taxon>
        <taxon>Ericoideae</taxon>
        <taxon>Rhodoreae</taxon>
        <taxon>Rhododendron</taxon>
    </lineage>
</organism>
<dbReference type="EMBL" id="CM046391">
    <property type="protein sequence ID" value="KAI8557689.1"/>
    <property type="molecule type" value="Genomic_DNA"/>
</dbReference>
<proteinExistence type="predicted"/>
<keyword evidence="2" id="KW-1185">Reference proteome</keyword>
<evidence type="ECO:0000313" key="1">
    <source>
        <dbReference type="EMBL" id="KAI8557689.1"/>
    </source>
</evidence>
<dbReference type="Proteomes" id="UP001062846">
    <property type="component" value="Chromosome 4"/>
</dbReference>
<name>A0ACC0NXR4_RHOML</name>
<evidence type="ECO:0000313" key="2">
    <source>
        <dbReference type="Proteomes" id="UP001062846"/>
    </source>
</evidence>
<comment type="caution">
    <text evidence="1">The sequence shown here is derived from an EMBL/GenBank/DDBJ whole genome shotgun (WGS) entry which is preliminary data.</text>
</comment>
<sequence length="163" mass="18816">MNHQRSMNHYRASKIEIVTSFPEQISGHLCEVESRTLLLIENAGCFGEGRRKSSLLSIDTTTDMASVIMVLSAPMLVPRSNDNKSFPATLTVHGFGSLMHNKHRDSNKYHHRFAELNLSIRLNQHTSNYFHVKCTLLNCFRFRFQVWNSVLVPFFCNFLLQIQ</sequence>
<protein>
    <submittedName>
        <fullName evidence="1">Uncharacterized protein</fullName>
    </submittedName>
</protein>
<accession>A0ACC0NXR4</accession>
<gene>
    <name evidence="1" type="ORF">RHMOL_Rhmol04G0029400</name>
</gene>
<reference evidence="1" key="1">
    <citation type="submission" date="2022-02" db="EMBL/GenBank/DDBJ databases">
        <title>Plant Genome Project.</title>
        <authorList>
            <person name="Zhang R.-G."/>
        </authorList>
    </citation>
    <scope>NUCLEOTIDE SEQUENCE</scope>
    <source>
        <strain evidence="1">AT1</strain>
    </source>
</reference>